<protein>
    <recommendedName>
        <fullName evidence="4">DUF2130 domain-containing protein</fullName>
    </recommendedName>
</protein>
<dbReference type="InterPro" id="IPR019219">
    <property type="entry name" value="DUF2130"/>
</dbReference>
<evidence type="ECO:0008006" key="4">
    <source>
        <dbReference type="Google" id="ProtNLM"/>
    </source>
</evidence>
<organism evidence="2 3">
    <name type="scientific">Candidatus Gottesmanbacteria bacterium GW2011_GWA2_42_18</name>
    <dbReference type="NCBI Taxonomy" id="1618442"/>
    <lineage>
        <taxon>Bacteria</taxon>
        <taxon>Candidatus Gottesmaniibacteriota</taxon>
    </lineage>
</organism>
<comment type="caution">
    <text evidence="2">The sequence shown here is derived from an EMBL/GenBank/DDBJ whole genome shotgun (WGS) entry which is preliminary data.</text>
</comment>
<feature type="coiled-coil region" evidence="1">
    <location>
        <begin position="41"/>
        <end position="144"/>
    </location>
</feature>
<dbReference type="Proteomes" id="UP000034320">
    <property type="component" value="Unassembled WGS sequence"/>
</dbReference>
<keyword evidence="1" id="KW-0175">Coiled coil</keyword>
<proteinExistence type="predicted"/>
<gene>
    <name evidence="2" type="ORF">UV09_C0023G0008</name>
</gene>
<dbReference type="PATRIC" id="fig|1618442.3.peg.952"/>
<name>A0A0G0ZBL0_9BACT</name>
<evidence type="ECO:0000256" key="1">
    <source>
        <dbReference type="SAM" id="Coils"/>
    </source>
</evidence>
<accession>A0A0G0ZBL0</accession>
<dbReference type="AlphaFoldDB" id="A0A0G0ZBL0"/>
<reference evidence="2 3" key="1">
    <citation type="journal article" date="2015" name="Nature">
        <title>rRNA introns, odd ribosomes, and small enigmatic genomes across a large radiation of phyla.</title>
        <authorList>
            <person name="Brown C.T."/>
            <person name="Hug L.A."/>
            <person name="Thomas B.C."/>
            <person name="Sharon I."/>
            <person name="Castelle C.J."/>
            <person name="Singh A."/>
            <person name="Wilkins M.J."/>
            <person name="Williams K.H."/>
            <person name="Banfield J.F."/>
        </authorList>
    </citation>
    <scope>NUCLEOTIDE SEQUENCE [LARGE SCALE GENOMIC DNA]</scope>
</reference>
<dbReference type="Pfam" id="PF09903">
    <property type="entry name" value="DUF2130"/>
    <property type="match status" value="1"/>
</dbReference>
<evidence type="ECO:0000313" key="2">
    <source>
        <dbReference type="EMBL" id="KKS46054.1"/>
    </source>
</evidence>
<dbReference type="EMBL" id="LCDD01000023">
    <property type="protein sequence ID" value="KKS46054.1"/>
    <property type="molecule type" value="Genomic_DNA"/>
</dbReference>
<sequence>MNNQLKCPKCGEYFEPSEAFKHQFEEQITEKVKKEVLQKAEETLSKELKDRDAQISELKKRAEKAEEEELKIRKEKRDLEEAKAKFELEKQRQLDSEREKIRLKAVEEIQEKDKFKFEEYEKKMADMKKALDDATKKAAQGSQQLQGEVLELDLENLLRETFPNDEIVSVGKGREGGDIIHKVKGKTGRLAGVILWETKRANWQKTWLAKLREDGRKEGSTVNVLVSINLPDEISNFQLIDGVLVCSYKFALPLAAIIRRDVLHIAYAKQTAENKEEHLEELYRYLQSEAFRHRFEAFAEGIMGLGVDLDYERRSMERVWKKRETQIRRMQINAAKMYGELQGVMGQALPDIKALSLPDGQEKED</sequence>
<evidence type="ECO:0000313" key="3">
    <source>
        <dbReference type="Proteomes" id="UP000034320"/>
    </source>
</evidence>